<dbReference type="PANTHER" id="PTHR23403">
    <property type="entry name" value="TREHALASE"/>
    <property type="match status" value="1"/>
</dbReference>
<evidence type="ECO:0000256" key="5">
    <source>
        <dbReference type="ARBA" id="ARBA00022729"/>
    </source>
</evidence>
<keyword evidence="6 9" id="KW-0378">Hydrolase</keyword>
<keyword evidence="5 10" id="KW-0732">Signal</keyword>
<comment type="catalytic activity">
    <reaction evidence="1 9">
        <text>alpha,alpha-trehalose + H2O = alpha-D-glucose + beta-D-glucose</text>
        <dbReference type="Rhea" id="RHEA:32675"/>
        <dbReference type="ChEBI" id="CHEBI:15377"/>
        <dbReference type="ChEBI" id="CHEBI:15903"/>
        <dbReference type="ChEBI" id="CHEBI:16551"/>
        <dbReference type="ChEBI" id="CHEBI:17925"/>
        <dbReference type="EC" id="3.2.1.28"/>
    </reaction>
</comment>
<dbReference type="EC" id="3.2.1.28" evidence="3 9"/>
<keyword evidence="7" id="KW-0325">Glycoprotein</keyword>
<evidence type="ECO:0000256" key="10">
    <source>
        <dbReference type="SAM" id="SignalP"/>
    </source>
</evidence>
<reference evidence="11" key="1">
    <citation type="submission" date="2014-01" db="EMBL/GenBank/DDBJ databases">
        <authorList>
            <person name="Guo Q."/>
        </authorList>
    </citation>
    <scope>NUCLEOTIDE SEQUENCE</scope>
    <source>
        <tissue evidence="11">Pupa</tissue>
    </source>
</reference>
<evidence type="ECO:0000256" key="4">
    <source>
        <dbReference type="ARBA" id="ARBA00019905"/>
    </source>
</evidence>
<dbReference type="PANTHER" id="PTHR23403:SF1">
    <property type="entry name" value="TREHALASE"/>
    <property type="match status" value="1"/>
</dbReference>
<protein>
    <recommendedName>
        <fullName evidence="4 9">Trehalase</fullName>
        <ecNumber evidence="3 9">3.2.1.28</ecNumber>
    </recommendedName>
    <alternativeName>
        <fullName evidence="9">Alpha-trehalose glucohydrolase</fullName>
    </alternativeName>
</protein>
<evidence type="ECO:0000256" key="6">
    <source>
        <dbReference type="ARBA" id="ARBA00022801"/>
    </source>
</evidence>
<dbReference type="FunFam" id="1.50.10.10:FF:000034">
    <property type="entry name" value="Trehalase"/>
    <property type="match status" value="1"/>
</dbReference>
<name>X2J248_9MUSC</name>
<dbReference type="PROSITE" id="PS00927">
    <property type="entry name" value="TREHALASE_1"/>
    <property type="match status" value="1"/>
</dbReference>
<dbReference type="InterPro" id="IPR012341">
    <property type="entry name" value="6hp_glycosidase-like_sf"/>
</dbReference>
<feature type="signal peptide" evidence="10">
    <location>
        <begin position="1"/>
        <end position="28"/>
    </location>
</feature>
<accession>X2J248</accession>
<dbReference type="PRINTS" id="PR00744">
    <property type="entry name" value="GLHYDRLASE37"/>
</dbReference>
<dbReference type="InterPro" id="IPR018232">
    <property type="entry name" value="Glyco_hydro_37_CS"/>
</dbReference>
<dbReference type="SUPFAM" id="SSF48208">
    <property type="entry name" value="Six-hairpin glycosidases"/>
    <property type="match status" value="1"/>
</dbReference>
<dbReference type="EMBL" id="KJ130468">
    <property type="protein sequence ID" value="AHN49714.1"/>
    <property type="molecule type" value="mRNA"/>
</dbReference>
<comment type="similarity">
    <text evidence="2 9">Belongs to the glycosyl hydrolase 37 family.</text>
</comment>
<dbReference type="InterPro" id="IPR008928">
    <property type="entry name" value="6-hairpin_glycosidase_sf"/>
</dbReference>
<keyword evidence="8 9" id="KW-0326">Glycosidase</keyword>
<evidence type="ECO:0000256" key="3">
    <source>
        <dbReference type="ARBA" id="ARBA00012757"/>
    </source>
</evidence>
<dbReference type="Pfam" id="PF01204">
    <property type="entry name" value="Trehalase"/>
    <property type="match status" value="1"/>
</dbReference>
<dbReference type="GO" id="GO:0004555">
    <property type="term" value="F:alpha,alpha-trehalase activity"/>
    <property type="evidence" value="ECO:0007669"/>
    <property type="project" value="UniProtKB-EC"/>
</dbReference>
<evidence type="ECO:0000256" key="2">
    <source>
        <dbReference type="ARBA" id="ARBA00005615"/>
    </source>
</evidence>
<proteinExistence type="evidence at transcript level"/>
<organism evidence="11">
    <name type="scientific">Delia antiqua</name>
    <name type="common">onion fly</name>
    <dbReference type="NCBI Taxonomy" id="265456"/>
    <lineage>
        <taxon>Eukaryota</taxon>
        <taxon>Metazoa</taxon>
        <taxon>Ecdysozoa</taxon>
        <taxon>Arthropoda</taxon>
        <taxon>Hexapoda</taxon>
        <taxon>Insecta</taxon>
        <taxon>Pterygota</taxon>
        <taxon>Neoptera</taxon>
        <taxon>Endopterygota</taxon>
        <taxon>Diptera</taxon>
        <taxon>Brachycera</taxon>
        <taxon>Muscomorpha</taxon>
        <taxon>Muscoidea</taxon>
        <taxon>Anthomyiidae</taxon>
        <taxon>Anthomyiinae</taxon>
        <taxon>Delia</taxon>
    </lineage>
</organism>
<dbReference type="PROSITE" id="PS00928">
    <property type="entry name" value="TREHALASE_2"/>
    <property type="match status" value="1"/>
</dbReference>
<dbReference type="Gene3D" id="1.50.10.10">
    <property type="match status" value="1"/>
</dbReference>
<feature type="chain" id="PRO_5004950189" description="Trehalase" evidence="10">
    <location>
        <begin position="29"/>
        <end position="595"/>
    </location>
</feature>
<evidence type="ECO:0000256" key="9">
    <source>
        <dbReference type="RuleBase" id="RU361180"/>
    </source>
</evidence>
<evidence type="ECO:0000256" key="8">
    <source>
        <dbReference type="ARBA" id="ARBA00023295"/>
    </source>
</evidence>
<dbReference type="AlphaFoldDB" id="X2J248"/>
<dbReference type="GO" id="GO:0005993">
    <property type="term" value="P:trehalose catabolic process"/>
    <property type="evidence" value="ECO:0007669"/>
    <property type="project" value="TreeGrafter"/>
</dbReference>
<evidence type="ECO:0000313" key="11">
    <source>
        <dbReference type="EMBL" id="AHN49714.1"/>
    </source>
</evidence>
<dbReference type="InterPro" id="IPR001661">
    <property type="entry name" value="Glyco_hydro_37"/>
</dbReference>
<sequence>MSITRILPVRHSLLLLLLYIGCFQTSYARSFYSDNSIQKRNNLEDETPACQIYCYGPLLHTVQMAQLYQDSKTFVDMKLKLTPEQTYSEFEAFMTSKNHTPTTDEIREFVNNHFDDLGKEFVPWIPDDWTDHPAFIDDINDPDLKQWGMDLNGIWKDLGRKMIEDVHMNPHFYSIIPVNHPVIVPGGRFIEFYYWDSYWIIRGLLYSEMTHTAKGMLQNFMSIIERFGFIPNGGRIYYAGRSQPPLLAAMIDSYVDFTNDKHFGIDALDILEREFEYWMNNHTVQAKGYNICAYSNSAPGPRPESYREDVETSKVFPTEEEKEAHYNELKAAAESGMDFSSRWFINDQGGITGNLTNLKTRSIVPVELNAILYWNAKIIAKFHKQAGNESKSDEYEKKAAYILQAIEAVHWNEEAGVWLDYDLINNKPRNHFVPTNLSPLWTRAYDSNLADKISTAVLKYIETMELDKYPGGVPNTLYRTGEQWDYPNVWPPMQYVLVEGLDNLGTEGAKNISAKWGHRWLTSNFEAYRESRAMFEKYDAERFGGHGGGGEYDVQKGFGWSNGIIIEFLKKYGKEISLSNKGNDGGNQPKSDEIF</sequence>
<evidence type="ECO:0000256" key="1">
    <source>
        <dbReference type="ARBA" id="ARBA00001576"/>
    </source>
</evidence>
<evidence type="ECO:0000256" key="7">
    <source>
        <dbReference type="ARBA" id="ARBA00023180"/>
    </source>
</evidence>